<comment type="caution">
    <text evidence="1">The sequence shown here is derived from an EMBL/GenBank/DDBJ whole genome shotgun (WGS) entry which is preliminary data.</text>
</comment>
<dbReference type="EMBL" id="JAEFCI010007152">
    <property type="protein sequence ID" value="KAG5459244.1"/>
    <property type="molecule type" value="Genomic_DNA"/>
</dbReference>
<dbReference type="Proteomes" id="UP000673691">
    <property type="component" value="Unassembled WGS sequence"/>
</dbReference>
<reference evidence="1 2" key="1">
    <citation type="journal article" name="Sci. Rep.">
        <title>Genome-scale phylogenetic analyses confirm Olpidium as the closest living zoosporic fungus to the non-flagellated, terrestrial fungi.</title>
        <authorList>
            <person name="Chang Y."/>
            <person name="Rochon D."/>
            <person name="Sekimoto S."/>
            <person name="Wang Y."/>
            <person name="Chovatia M."/>
            <person name="Sandor L."/>
            <person name="Salamov A."/>
            <person name="Grigoriev I.V."/>
            <person name="Stajich J.E."/>
            <person name="Spatafora J.W."/>
        </authorList>
    </citation>
    <scope>NUCLEOTIDE SEQUENCE [LARGE SCALE GENOMIC DNA]</scope>
    <source>
        <strain evidence="1">S191</strain>
    </source>
</reference>
<keyword evidence="2" id="KW-1185">Reference proteome</keyword>
<evidence type="ECO:0000313" key="1">
    <source>
        <dbReference type="EMBL" id="KAG5459244.1"/>
    </source>
</evidence>
<gene>
    <name evidence="1" type="ORF">BJ554DRAFT_374</name>
</gene>
<evidence type="ECO:0000313" key="2">
    <source>
        <dbReference type="Proteomes" id="UP000673691"/>
    </source>
</evidence>
<dbReference type="AlphaFoldDB" id="A0A8H7ZU24"/>
<proteinExistence type="predicted"/>
<name>A0A8H7ZU24_9FUNG</name>
<protein>
    <submittedName>
        <fullName evidence="1">Uncharacterized protein</fullName>
    </submittedName>
</protein>
<organism evidence="1 2">
    <name type="scientific">Olpidium bornovanus</name>
    <dbReference type="NCBI Taxonomy" id="278681"/>
    <lineage>
        <taxon>Eukaryota</taxon>
        <taxon>Fungi</taxon>
        <taxon>Fungi incertae sedis</taxon>
        <taxon>Olpidiomycota</taxon>
        <taxon>Olpidiomycotina</taxon>
        <taxon>Olpidiomycetes</taxon>
        <taxon>Olpidiales</taxon>
        <taxon>Olpidiaceae</taxon>
        <taxon>Olpidium</taxon>
    </lineage>
</organism>
<sequence length="125" mass="13814">MQGDKPVPTPLATGMLPVKHDQLHLVLFCSPQSLLLKVELSKTNAYPKESGGVQMPGFSRLNPIFTRSVSKASPHYDAAETNIAAASWQRRFIGQPGELDKNRQLEEVYFWGGEGMGGEWGRTVE</sequence>
<accession>A0A8H7ZU24</accession>